<keyword evidence="1" id="KW-1133">Transmembrane helix</keyword>
<keyword evidence="3" id="KW-1185">Reference proteome</keyword>
<evidence type="ECO:0000313" key="2">
    <source>
        <dbReference type="EMBL" id="KAL1566065.1"/>
    </source>
</evidence>
<evidence type="ECO:0000313" key="3">
    <source>
        <dbReference type="Proteomes" id="UP001567538"/>
    </source>
</evidence>
<dbReference type="Proteomes" id="UP001567538">
    <property type="component" value="Unassembled WGS sequence"/>
</dbReference>
<evidence type="ECO:0000256" key="1">
    <source>
        <dbReference type="SAM" id="Phobius"/>
    </source>
</evidence>
<dbReference type="AlphaFoldDB" id="A0ABD1IBG2"/>
<comment type="caution">
    <text evidence="2">The sequence shown here is derived from an EMBL/GenBank/DDBJ whole genome shotgun (WGS) entry which is preliminary data.</text>
</comment>
<dbReference type="EMBL" id="JBEAFC010000002">
    <property type="protein sequence ID" value="KAL1566065.1"/>
    <property type="molecule type" value="Genomic_DNA"/>
</dbReference>
<gene>
    <name evidence="2" type="ORF">AAHA92_01715</name>
</gene>
<sequence length="80" mass="8666">MWCGGREFEDSSQMAAYGVVLAEVAAACGLATEAMAIRVKRELLNFYVYCVGSRSLNASGIIGECSDPIVVRNQLVEFEV</sequence>
<name>A0ABD1IBG2_SALDI</name>
<keyword evidence="1" id="KW-0472">Membrane</keyword>
<protein>
    <submittedName>
        <fullName evidence="2">Uncharacterized protein</fullName>
    </submittedName>
</protein>
<feature type="transmembrane region" description="Helical" evidence="1">
    <location>
        <begin position="15"/>
        <end position="37"/>
    </location>
</feature>
<keyword evidence="1" id="KW-0812">Transmembrane</keyword>
<proteinExistence type="predicted"/>
<organism evidence="2 3">
    <name type="scientific">Salvia divinorum</name>
    <name type="common">Maria pastora</name>
    <name type="synonym">Diviner's sage</name>
    <dbReference type="NCBI Taxonomy" id="28513"/>
    <lineage>
        <taxon>Eukaryota</taxon>
        <taxon>Viridiplantae</taxon>
        <taxon>Streptophyta</taxon>
        <taxon>Embryophyta</taxon>
        <taxon>Tracheophyta</taxon>
        <taxon>Spermatophyta</taxon>
        <taxon>Magnoliopsida</taxon>
        <taxon>eudicotyledons</taxon>
        <taxon>Gunneridae</taxon>
        <taxon>Pentapetalae</taxon>
        <taxon>asterids</taxon>
        <taxon>lamiids</taxon>
        <taxon>Lamiales</taxon>
        <taxon>Lamiaceae</taxon>
        <taxon>Nepetoideae</taxon>
        <taxon>Mentheae</taxon>
        <taxon>Salviinae</taxon>
        <taxon>Salvia</taxon>
        <taxon>Salvia subgen. Calosphace</taxon>
    </lineage>
</organism>
<reference evidence="2 3" key="1">
    <citation type="submission" date="2024-06" db="EMBL/GenBank/DDBJ databases">
        <title>A chromosome level genome sequence of Diviner's sage (Salvia divinorum).</title>
        <authorList>
            <person name="Ford S.A."/>
            <person name="Ro D.-K."/>
            <person name="Ness R.W."/>
            <person name="Phillips M.A."/>
        </authorList>
    </citation>
    <scope>NUCLEOTIDE SEQUENCE [LARGE SCALE GENOMIC DNA]</scope>
    <source>
        <strain evidence="2">SAF-2024a</strain>
        <tissue evidence="2">Leaf</tissue>
    </source>
</reference>
<accession>A0ABD1IBG2</accession>